<keyword evidence="1" id="KW-0472">Membrane</keyword>
<evidence type="ECO:0000313" key="3">
    <source>
        <dbReference type="Proteomes" id="UP000623129"/>
    </source>
</evidence>
<comment type="caution">
    <text evidence="2">The sequence shown here is derived from an EMBL/GenBank/DDBJ whole genome shotgun (WGS) entry which is preliminary data.</text>
</comment>
<reference evidence="2" key="1">
    <citation type="submission" date="2020-01" db="EMBL/GenBank/DDBJ databases">
        <title>Genome sequence of Kobresia littledalei, the first chromosome-level genome in the family Cyperaceae.</title>
        <authorList>
            <person name="Qu G."/>
        </authorList>
    </citation>
    <scope>NUCLEOTIDE SEQUENCE</scope>
    <source>
        <strain evidence="2">C.B.Clarke</strain>
        <tissue evidence="2">Leaf</tissue>
    </source>
</reference>
<evidence type="ECO:0000313" key="2">
    <source>
        <dbReference type="EMBL" id="KAF3329744.1"/>
    </source>
</evidence>
<dbReference type="OrthoDB" id="72851at2759"/>
<dbReference type="Proteomes" id="UP000623129">
    <property type="component" value="Unassembled WGS sequence"/>
</dbReference>
<gene>
    <name evidence="2" type="ORF">FCM35_KLT05075</name>
</gene>
<organism evidence="2 3">
    <name type="scientific">Carex littledalei</name>
    <dbReference type="NCBI Taxonomy" id="544730"/>
    <lineage>
        <taxon>Eukaryota</taxon>
        <taxon>Viridiplantae</taxon>
        <taxon>Streptophyta</taxon>
        <taxon>Embryophyta</taxon>
        <taxon>Tracheophyta</taxon>
        <taxon>Spermatophyta</taxon>
        <taxon>Magnoliopsida</taxon>
        <taxon>Liliopsida</taxon>
        <taxon>Poales</taxon>
        <taxon>Cyperaceae</taxon>
        <taxon>Cyperoideae</taxon>
        <taxon>Cariceae</taxon>
        <taxon>Carex</taxon>
        <taxon>Carex subgen. Euthyceras</taxon>
    </lineage>
</organism>
<dbReference type="EMBL" id="SWLB01000014">
    <property type="protein sequence ID" value="KAF3329744.1"/>
    <property type="molecule type" value="Genomic_DNA"/>
</dbReference>
<dbReference type="PANTHER" id="PTHR13301">
    <property type="entry name" value="X-BOX TRANSCRIPTION FACTOR-RELATED"/>
    <property type="match status" value="1"/>
</dbReference>
<proteinExistence type="predicted"/>
<name>A0A833VNT1_9POAL</name>
<protein>
    <submittedName>
        <fullName evidence="2">Cellulose synthase-like protein E6 isoform X3</fullName>
    </submittedName>
</protein>
<feature type="transmembrane region" description="Helical" evidence="1">
    <location>
        <begin position="126"/>
        <end position="144"/>
    </location>
</feature>
<keyword evidence="3" id="KW-1185">Reference proteome</keyword>
<evidence type="ECO:0000256" key="1">
    <source>
        <dbReference type="SAM" id="Phobius"/>
    </source>
</evidence>
<feature type="transmembrane region" description="Helical" evidence="1">
    <location>
        <begin position="91"/>
        <end position="114"/>
    </location>
</feature>
<dbReference type="AlphaFoldDB" id="A0A833VNT1"/>
<sequence>MVHTFCLCHGRETNLQSDRGTNKRDYSTRLVEPTENVAYKTAHLIPIWNPGFNFENFRVTKMEFTLTTKVSGEDSLKRYEQEIIEFDASPLTMAIIVFVALLNLACLIGATSYAVMEGSAGVLEGYFLQILLSGLVVAVNVAIYEGLLLRKDKGNPNLTWNCDVGVSSIHCLKPHN</sequence>
<accession>A0A833VNT1</accession>
<keyword evidence="1" id="KW-0812">Transmembrane</keyword>
<keyword evidence="1" id="KW-1133">Transmembrane helix</keyword>